<name>B7Q7X0_IXOSC</name>
<proteinExistence type="predicted"/>
<dbReference type="EMBL" id="ABJB010309571">
    <property type="status" value="NOT_ANNOTATED_CDS"/>
    <property type="molecule type" value="Genomic_DNA"/>
</dbReference>
<dbReference type="EMBL" id="ABJB010524830">
    <property type="status" value="NOT_ANNOTATED_CDS"/>
    <property type="molecule type" value="Genomic_DNA"/>
</dbReference>
<gene>
    <name evidence="1" type="ORF">IscW_ISCW021173</name>
</gene>
<dbReference type="EMBL" id="ABJB010475835">
    <property type="status" value="NOT_ANNOTATED_CDS"/>
    <property type="molecule type" value="Genomic_DNA"/>
</dbReference>
<dbReference type="OrthoDB" id="6502489at2759"/>
<dbReference type="PaxDb" id="6945-B7Q7X0"/>
<dbReference type="VEuPathDB" id="VectorBase:ISCP_023153"/>
<dbReference type="HOGENOM" id="CLU_1302407_0_0_1"/>
<protein>
    <submittedName>
        <fullName evidence="1 2">Uncharacterized protein</fullName>
    </submittedName>
</protein>
<dbReference type="EMBL" id="DS878697">
    <property type="protein sequence ID" value="EEC14942.1"/>
    <property type="molecule type" value="Genomic_DNA"/>
</dbReference>
<dbReference type="VEuPathDB" id="VectorBase:ISCW021173"/>
<dbReference type="VEuPathDB" id="VectorBase:ISCI021173"/>
<accession>B7Q7X0</accession>
<feature type="non-terminal residue" evidence="1">
    <location>
        <position position="1"/>
    </location>
</feature>
<reference evidence="2" key="2">
    <citation type="submission" date="2020-05" db="UniProtKB">
        <authorList>
            <consortium name="EnsemblMetazoa"/>
        </authorList>
    </citation>
    <scope>IDENTIFICATION</scope>
    <source>
        <strain evidence="2">wikel</strain>
    </source>
</reference>
<evidence type="ECO:0000313" key="2">
    <source>
        <dbReference type="EnsemblMetazoa" id="ISCW021173-PA"/>
    </source>
</evidence>
<dbReference type="EnsemblMetazoa" id="ISCW021173-RA">
    <property type="protein sequence ID" value="ISCW021173-PA"/>
    <property type="gene ID" value="ISCW021173"/>
</dbReference>
<dbReference type="AlphaFoldDB" id="B7Q7X0"/>
<reference evidence="1 3" key="1">
    <citation type="submission" date="2008-03" db="EMBL/GenBank/DDBJ databases">
        <title>Annotation of Ixodes scapularis.</title>
        <authorList>
            <consortium name="Ixodes scapularis Genome Project Consortium"/>
            <person name="Caler E."/>
            <person name="Hannick L.I."/>
            <person name="Bidwell S."/>
            <person name="Joardar V."/>
            <person name="Thiagarajan M."/>
            <person name="Amedeo P."/>
            <person name="Galinsky K.J."/>
            <person name="Schobel S."/>
            <person name="Inman J."/>
            <person name="Hostetler J."/>
            <person name="Miller J."/>
            <person name="Hammond M."/>
            <person name="Megy K."/>
            <person name="Lawson D."/>
            <person name="Kodira C."/>
            <person name="Sutton G."/>
            <person name="Meyer J."/>
            <person name="Hill C.A."/>
            <person name="Birren B."/>
            <person name="Nene V."/>
            <person name="Collins F."/>
            <person name="Alarcon-Chaidez F."/>
            <person name="Wikel S."/>
            <person name="Strausberg R."/>
        </authorList>
    </citation>
    <scope>NUCLEOTIDE SEQUENCE [LARGE SCALE GENOMIC DNA]</scope>
    <source>
        <strain evidence="3">Wikel</strain>
        <strain evidence="1">Wikel colony</strain>
    </source>
</reference>
<dbReference type="InParanoid" id="B7Q7X0"/>
<evidence type="ECO:0000313" key="3">
    <source>
        <dbReference type="Proteomes" id="UP000001555"/>
    </source>
</evidence>
<dbReference type="Proteomes" id="UP000001555">
    <property type="component" value="Unassembled WGS sequence"/>
</dbReference>
<organism>
    <name type="scientific">Ixodes scapularis</name>
    <name type="common">Black-legged tick</name>
    <name type="synonym">Deer tick</name>
    <dbReference type="NCBI Taxonomy" id="6945"/>
    <lineage>
        <taxon>Eukaryota</taxon>
        <taxon>Metazoa</taxon>
        <taxon>Ecdysozoa</taxon>
        <taxon>Arthropoda</taxon>
        <taxon>Chelicerata</taxon>
        <taxon>Arachnida</taxon>
        <taxon>Acari</taxon>
        <taxon>Parasitiformes</taxon>
        <taxon>Ixodida</taxon>
        <taxon>Ixodoidea</taxon>
        <taxon>Ixodidae</taxon>
        <taxon>Ixodinae</taxon>
        <taxon>Ixodes</taxon>
    </lineage>
</organism>
<evidence type="ECO:0000313" key="1">
    <source>
        <dbReference type="EMBL" id="EEC14942.1"/>
    </source>
</evidence>
<keyword evidence="3" id="KW-1185">Reference proteome</keyword>
<sequence length="212" mass="24045">RSDGTKSAPRNSVFHLSRHIKLLPSRRTGSYIKTKQEKTGVPLRILWPRRKLEKEGSPRKPFVNEGDNISRKYLIYYAAGYAARKKISTSKCEECKALCLLKQCQVPETLPAAATKEWDMGGLLYPSKELYKLILTLENKLTQVFSTCKLHAGLMVDVVSALGGLPRIGCPEHAECLTKEVTKFYCVTRLHFFLKGKNKTDAEKKKKMQKNV</sequence>
<dbReference type="EMBL" id="ABJB010886204">
    <property type="status" value="NOT_ANNOTATED_CDS"/>
    <property type="molecule type" value="Genomic_DNA"/>
</dbReference>
<dbReference type="EMBL" id="ABJB010956537">
    <property type="status" value="NOT_ANNOTATED_CDS"/>
    <property type="molecule type" value="Genomic_DNA"/>
</dbReference>